<dbReference type="InterPro" id="IPR020483">
    <property type="entry name" value="Uncharacterised_YgbA"/>
</dbReference>
<evidence type="ECO:0000313" key="1">
    <source>
        <dbReference type="EMBL" id="MPM47811.1"/>
    </source>
</evidence>
<comment type="caution">
    <text evidence="1">The sequence shown here is derived from an EMBL/GenBank/DDBJ whole genome shotgun (WGS) entry which is preliminary data.</text>
</comment>
<protein>
    <recommendedName>
        <fullName evidence="2">Nitrous oxide-stimulated promoter</fullName>
    </recommendedName>
</protein>
<sequence length="107" mass="12985">MSDREKRIKHEKEIIEKMIRLYCKGNHVHELCNDCNNLYDYACMRIDYCPFVDTKTFCSSCKVHCYKKDMQEKIKTVMRYAGPRMLFTNPILVTKHFVEQIKRRREV</sequence>
<gene>
    <name evidence="1" type="ORF">SDC9_94529</name>
</gene>
<accession>A0A645A6B3</accession>
<dbReference type="EMBL" id="VSSQ01011830">
    <property type="protein sequence ID" value="MPM47811.1"/>
    <property type="molecule type" value="Genomic_DNA"/>
</dbReference>
<dbReference type="NCBIfam" id="NF007714">
    <property type="entry name" value="PRK10410.1-2"/>
    <property type="match status" value="1"/>
</dbReference>
<dbReference type="Pfam" id="PF11756">
    <property type="entry name" value="YgbA_NO"/>
    <property type="match status" value="1"/>
</dbReference>
<organism evidence="1">
    <name type="scientific">bioreactor metagenome</name>
    <dbReference type="NCBI Taxonomy" id="1076179"/>
    <lineage>
        <taxon>unclassified sequences</taxon>
        <taxon>metagenomes</taxon>
        <taxon>ecological metagenomes</taxon>
    </lineage>
</organism>
<proteinExistence type="predicted"/>
<reference evidence="1" key="1">
    <citation type="submission" date="2019-08" db="EMBL/GenBank/DDBJ databases">
        <authorList>
            <person name="Kucharzyk K."/>
            <person name="Murdoch R.W."/>
            <person name="Higgins S."/>
            <person name="Loffler F."/>
        </authorList>
    </citation>
    <scope>NUCLEOTIDE SEQUENCE</scope>
</reference>
<dbReference type="AlphaFoldDB" id="A0A645A6B3"/>
<name>A0A645A6B3_9ZZZZ</name>
<evidence type="ECO:0008006" key="2">
    <source>
        <dbReference type="Google" id="ProtNLM"/>
    </source>
</evidence>